<dbReference type="PANTHER" id="PTHR12526:SF510">
    <property type="entry name" value="D-INOSITOL 3-PHOSPHATE GLYCOSYLTRANSFERASE"/>
    <property type="match status" value="1"/>
</dbReference>
<name>A0ABW2IXG6_9GAMM</name>
<dbReference type="GO" id="GO:0016757">
    <property type="term" value="F:glycosyltransferase activity"/>
    <property type="evidence" value="ECO:0007669"/>
    <property type="project" value="UniProtKB-KW"/>
</dbReference>
<gene>
    <name evidence="5" type="ORF">ACFQQA_14610</name>
</gene>
<dbReference type="InterPro" id="IPR001296">
    <property type="entry name" value="Glyco_trans_1"/>
</dbReference>
<dbReference type="RefSeq" id="WP_100689280.1">
    <property type="nucleotide sequence ID" value="NZ_JBHTBD010000006.1"/>
</dbReference>
<dbReference type="Proteomes" id="UP001596506">
    <property type="component" value="Unassembled WGS sequence"/>
</dbReference>
<sequence length="376" mass="43025">MRFAFVLGGSTYQQSLYRVTHDVAQEIERQGHSVDFIFWEKPGTLDSNDKYLKIIGLNKESRFSKLFSKIFIAILGKHFYYYIFSSFFVRQLRRQIGMDNYDVIFYQGQSCIPMHACSNNHYIVVHSCKYENLISRYTGVRKKFYGWLYKKIYSHKKLLTVSEDVKKDMLNKVGATPESIEVIHNGFDFDRLRREMRQPPPEQLPQSYIMAAGRPDRTKRFDILLKAYAKTRRQYPLVIFGEGKRLSALKQLARELGISGDVIFAGFCANILPAFHHAKLYVSSSDVEGLPTVIVESITAGTPVVATDAGGSYELLRGDLCRWIVPRGNVDALASAIDDILENPPAVSSENIGFLDHRRVARRYIELGERLKGNTH</sequence>
<evidence type="ECO:0000256" key="1">
    <source>
        <dbReference type="ARBA" id="ARBA00022676"/>
    </source>
</evidence>
<organism evidence="5 6">
    <name type="scientific">Marinobacter aromaticivorans</name>
    <dbReference type="NCBI Taxonomy" id="1494078"/>
    <lineage>
        <taxon>Bacteria</taxon>
        <taxon>Pseudomonadati</taxon>
        <taxon>Pseudomonadota</taxon>
        <taxon>Gammaproteobacteria</taxon>
        <taxon>Pseudomonadales</taxon>
        <taxon>Marinobacteraceae</taxon>
        <taxon>Marinobacter</taxon>
    </lineage>
</organism>
<accession>A0ABW2IXG6</accession>
<dbReference type="Gene3D" id="3.40.50.2000">
    <property type="entry name" value="Glycogen Phosphorylase B"/>
    <property type="match status" value="2"/>
</dbReference>
<evidence type="ECO:0000313" key="6">
    <source>
        <dbReference type="Proteomes" id="UP001596506"/>
    </source>
</evidence>
<evidence type="ECO:0000259" key="3">
    <source>
        <dbReference type="Pfam" id="PF00534"/>
    </source>
</evidence>
<dbReference type="PANTHER" id="PTHR12526">
    <property type="entry name" value="GLYCOSYLTRANSFERASE"/>
    <property type="match status" value="1"/>
</dbReference>
<keyword evidence="6" id="KW-1185">Reference proteome</keyword>
<feature type="domain" description="Glycosyl transferase family 1" evidence="3">
    <location>
        <begin position="194"/>
        <end position="345"/>
    </location>
</feature>
<dbReference type="Pfam" id="PF13439">
    <property type="entry name" value="Glyco_transf_4"/>
    <property type="match status" value="1"/>
</dbReference>
<dbReference type="Pfam" id="PF00534">
    <property type="entry name" value="Glycos_transf_1"/>
    <property type="match status" value="1"/>
</dbReference>
<protein>
    <submittedName>
        <fullName evidence="5">Glycosyltransferase</fullName>
        <ecNumber evidence="5">2.4.-.-</ecNumber>
    </submittedName>
</protein>
<dbReference type="InterPro" id="IPR028098">
    <property type="entry name" value="Glyco_trans_4-like_N"/>
</dbReference>
<dbReference type="CDD" id="cd03811">
    <property type="entry name" value="GT4_GT28_WabH-like"/>
    <property type="match status" value="1"/>
</dbReference>
<evidence type="ECO:0000313" key="5">
    <source>
        <dbReference type="EMBL" id="MFC7295956.1"/>
    </source>
</evidence>
<keyword evidence="2 5" id="KW-0808">Transferase</keyword>
<dbReference type="SUPFAM" id="SSF53756">
    <property type="entry name" value="UDP-Glycosyltransferase/glycogen phosphorylase"/>
    <property type="match status" value="1"/>
</dbReference>
<proteinExistence type="predicted"/>
<reference evidence="6" key="1">
    <citation type="journal article" date="2019" name="Int. J. Syst. Evol. Microbiol.">
        <title>The Global Catalogue of Microorganisms (GCM) 10K type strain sequencing project: providing services to taxonomists for standard genome sequencing and annotation.</title>
        <authorList>
            <consortium name="The Broad Institute Genomics Platform"/>
            <consortium name="The Broad Institute Genome Sequencing Center for Infectious Disease"/>
            <person name="Wu L."/>
            <person name="Ma J."/>
        </authorList>
    </citation>
    <scope>NUCLEOTIDE SEQUENCE [LARGE SCALE GENOMIC DNA]</scope>
    <source>
        <strain evidence="6">CCUG 60559</strain>
    </source>
</reference>
<evidence type="ECO:0000259" key="4">
    <source>
        <dbReference type="Pfam" id="PF13439"/>
    </source>
</evidence>
<comment type="caution">
    <text evidence="5">The sequence shown here is derived from an EMBL/GenBank/DDBJ whole genome shotgun (WGS) entry which is preliminary data.</text>
</comment>
<dbReference type="EC" id="2.4.-.-" evidence="5"/>
<dbReference type="EMBL" id="JBHTBD010000006">
    <property type="protein sequence ID" value="MFC7295956.1"/>
    <property type="molecule type" value="Genomic_DNA"/>
</dbReference>
<keyword evidence="1 5" id="KW-0328">Glycosyltransferase</keyword>
<evidence type="ECO:0000256" key="2">
    <source>
        <dbReference type="ARBA" id="ARBA00022679"/>
    </source>
</evidence>
<feature type="domain" description="Glycosyltransferase subfamily 4-like N-terminal" evidence="4">
    <location>
        <begin position="18"/>
        <end position="191"/>
    </location>
</feature>